<name>A0A5B0MLE1_PUCGR</name>
<reference evidence="3 4" key="1">
    <citation type="submission" date="2019-05" db="EMBL/GenBank/DDBJ databases">
        <title>Emergence of the Ug99 lineage of the wheat stem rust pathogen through somatic hybridization.</title>
        <authorList>
            <person name="Li F."/>
            <person name="Upadhyaya N.M."/>
            <person name="Sperschneider J."/>
            <person name="Matny O."/>
            <person name="Nguyen-Phuc H."/>
            <person name="Mago R."/>
            <person name="Raley C."/>
            <person name="Miller M.E."/>
            <person name="Silverstein K.A.T."/>
            <person name="Henningsen E."/>
            <person name="Hirsch C.D."/>
            <person name="Visser B."/>
            <person name="Pretorius Z.A."/>
            <person name="Steffenson B.J."/>
            <person name="Schwessinger B."/>
            <person name="Dodds P.N."/>
            <person name="Figueroa M."/>
        </authorList>
    </citation>
    <scope>NUCLEOTIDE SEQUENCE [LARGE SCALE GENOMIC DNA]</scope>
    <source>
        <strain evidence="3">21-0</strain>
    </source>
</reference>
<gene>
    <name evidence="3" type="ORF">PGT21_011891</name>
</gene>
<protein>
    <recommendedName>
        <fullName evidence="2">Retrotransposon gag domain-containing protein</fullName>
    </recommendedName>
</protein>
<proteinExistence type="predicted"/>
<feature type="region of interest" description="Disordered" evidence="1">
    <location>
        <begin position="292"/>
        <end position="311"/>
    </location>
</feature>
<sequence>MATSLETLIGIIKATEPAPQPARQPLNFDPVSTVASAENPNRSQFAFVGFTAPPQTQHSQQAEASQANQMVPRPFPSHENPAGEANPVYLEPPKLPEVWFLGETKLLAPFLRSIRDFLYPRHVFFSSQSRMIVWISRHFGFRPLEPKNGPCSVENWYNALILSNARAQGENNPYADLDRLPFIHPMLQLVTEFEKGLIDTFGDKFQLDSAKKALAACKQGKMSVEEYNAQYSTLCYQVVNSEDAQIDKYVEGLNFDIISQAMSTDWLAEPTLAGKMARALDASQQLAALSKIPNKHSSTSVSSTPAPRPPPFVSPSVYQHPNSAVRAPDAMDIDAVELPGGIR</sequence>
<evidence type="ECO:0000313" key="4">
    <source>
        <dbReference type="Proteomes" id="UP000324748"/>
    </source>
</evidence>
<dbReference type="InterPro" id="IPR005162">
    <property type="entry name" value="Retrotrans_gag_dom"/>
</dbReference>
<dbReference type="OrthoDB" id="2505280at2759"/>
<accession>A0A5B0MLE1</accession>
<dbReference type="Pfam" id="PF03732">
    <property type="entry name" value="Retrotrans_gag"/>
    <property type="match status" value="1"/>
</dbReference>
<dbReference type="Proteomes" id="UP000324748">
    <property type="component" value="Unassembled WGS sequence"/>
</dbReference>
<evidence type="ECO:0000313" key="3">
    <source>
        <dbReference type="EMBL" id="KAA1077561.1"/>
    </source>
</evidence>
<dbReference type="AlphaFoldDB" id="A0A5B0MLE1"/>
<evidence type="ECO:0000259" key="2">
    <source>
        <dbReference type="Pfam" id="PF03732"/>
    </source>
</evidence>
<keyword evidence="4" id="KW-1185">Reference proteome</keyword>
<feature type="domain" description="Retrotransposon gag" evidence="2">
    <location>
        <begin position="191"/>
        <end position="254"/>
    </location>
</feature>
<feature type="region of interest" description="Disordered" evidence="1">
    <location>
        <begin position="56"/>
        <end position="81"/>
    </location>
</feature>
<comment type="caution">
    <text evidence="3">The sequence shown here is derived from an EMBL/GenBank/DDBJ whole genome shotgun (WGS) entry which is preliminary data.</text>
</comment>
<evidence type="ECO:0000256" key="1">
    <source>
        <dbReference type="SAM" id="MobiDB-lite"/>
    </source>
</evidence>
<organism evidence="3 4">
    <name type="scientific">Puccinia graminis f. sp. tritici</name>
    <dbReference type="NCBI Taxonomy" id="56615"/>
    <lineage>
        <taxon>Eukaryota</taxon>
        <taxon>Fungi</taxon>
        <taxon>Dikarya</taxon>
        <taxon>Basidiomycota</taxon>
        <taxon>Pucciniomycotina</taxon>
        <taxon>Pucciniomycetes</taxon>
        <taxon>Pucciniales</taxon>
        <taxon>Pucciniaceae</taxon>
        <taxon>Puccinia</taxon>
    </lineage>
</organism>
<feature type="compositionally biased region" description="Polar residues" evidence="1">
    <location>
        <begin position="56"/>
        <end position="69"/>
    </location>
</feature>
<dbReference type="EMBL" id="VSWC01000144">
    <property type="protein sequence ID" value="KAA1077561.1"/>
    <property type="molecule type" value="Genomic_DNA"/>
</dbReference>